<feature type="compositionally biased region" description="Pro residues" evidence="1">
    <location>
        <begin position="126"/>
        <end position="138"/>
    </location>
</feature>
<evidence type="ECO:0000313" key="2">
    <source>
        <dbReference type="EMBL" id="KAK1440966.1"/>
    </source>
</evidence>
<organism evidence="2 3">
    <name type="scientific">Tagetes erecta</name>
    <name type="common">African marigold</name>
    <dbReference type="NCBI Taxonomy" id="13708"/>
    <lineage>
        <taxon>Eukaryota</taxon>
        <taxon>Viridiplantae</taxon>
        <taxon>Streptophyta</taxon>
        <taxon>Embryophyta</taxon>
        <taxon>Tracheophyta</taxon>
        <taxon>Spermatophyta</taxon>
        <taxon>Magnoliopsida</taxon>
        <taxon>eudicotyledons</taxon>
        <taxon>Gunneridae</taxon>
        <taxon>Pentapetalae</taxon>
        <taxon>asterids</taxon>
        <taxon>campanulids</taxon>
        <taxon>Asterales</taxon>
        <taxon>Asteraceae</taxon>
        <taxon>Asteroideae</taxon>
        <taxon>Heliantheae alliance</taxon>
        <taxon>Tageteae</taxon>
        <taxon>Tagetes</taxon>
    </lineage>
</organism>
<evidence type="ECO:0000313" key="3">
    <source>
        <dbReference type="Proteomes" id="UP001229421"/>
    </source>
</evidence>
<protein>
    <submittedName>
        <fullName evidence="2">Uncharacterized protein</fullName>
    </submittedName>
</protein>
<name>A0AAD8LLC9_TARER</name>
<dbReference type="EMBL" id="JAUHHV010000001">
    <property type="protein sequence ID" value="KAK1440966.1"/>
    <property type="molecule type" value="Genomic_DNA"/>
</dbReference>
<feature type="compositionally biased region" description="Low complexity" evidence="1">
    <location>
        <begin position="108"/>
        <end position="125"/>
    </location>
</feature>
<comment type="caution">
    <text evidence="2">The sequence shown here is derived from an EMBL/GenBank/DDBJ whole genome shotgun (WGS) entry which is preliminary data.</text>
</comment>
<feature type="region of interest" description="Disordered" evidence="1">
    <location>
        <begin position="92"/>
        <end position="147"/>
    </location>
</feature>
<reference evidence="2" key="1">
    <citation type="journal article" date="2023" name="bioRxiv">
        <title>Improved chromosome-level genome assembly for marigold (Tagetes erecta).</title>
        <authorList>
            <person name="Jiang F."/>
            <person name="Yuan L."/>
            <person name="Wang S."/>
            <person name="Wang H."/>
            <person name="Xu D."/>
            <person name="Wang A."/>
            <person name="Fan W."/>
        </authorList>
    </citation>
    <scope>NUCLEOTIDE SEQUENCE</scope>
    <source>
        <strain evidence="2">WSJ</strain>
        <tissue evidence="2">Leaf</tissue>
    </source>
</reference>
<dbReference type="Proteomes" id="UP001229421">
    <property type="component" value="Unassembled WGS sequence"/>
</dbReference>
<sequence length="232" mass="25244">MGCGISRSHLYDEGVTAVSSRSPFHHHHKTTTPPPKLLIDSPIVHHPPVLQKIKTVGANHRIYNDDIGRSLSNSESGSMWFGSPSFRVYVQSAPDGNAKTGDEMGKGNVVEPPSSSPSSTTVTNPPLAPPSLPHPPLPHTSTAATSTVANTRTSHLNPLDDHLVHQNPLVTVTDVSSVRQVCVWGDSNENELAERKDVRGGRFRKVFQVHRVAFWHGGPWHVGHVKETREAA</sequence>
<evidence type="ECO:0000256" key="1">
    <source>
        <dbReference type="SAM" id="MobiDB-lite"/>
    </source>
</evidence>
<proteinExistence type="predicted"/>
<gene>
    <name evidence="2" type="ORF">QVD17_06801</name>
</gene>
<keyword evidence="3" id="KW-1185">Reference proteome</keyword>
<dbReference type="AlphaFoldDB" id="A0AAD8LLC9"/>
<accession>A0AAD8LLC9</accession>